<evidence type="ECO:0000256" key="1">
    <source>
        <dbReference type="ARBA" id="ARBA00023015"/>
    </source>
</evidence>
<accession>A0AAN9UQM7</accession>
<evidence type="ECO:0000313" key="7">
    <source>
        <dbReference type="Proteomes" id="UP001320420"/>
    </source>
</evidence>
<keyword evidence="2" id="KW-0804">Transcription</keyword>
<evidence type="ECO:0000256" key="2">
    <source>
        <dbReference type="ARBA" id="ARBA00023163"/>
    </source>
</evidence>
<evidence type="ECO:0000313" key="6">
    <source>
        <dbReference type="EMBL" id="KAK7747173.1"/>
    </source>
</evidence>
<dbReference type="GO" id="GO:0008270">
    <property type="term" value="F:zinc ion binding"/>
    <property type="evidence" value="ECO:0007669"/>
    <property type="project" value="InterPro"/>
</dbReference>
<dbReference type="AlphaFoldDB" id="A0AAN9UQM7"/>
<dbReference type="GO" id="GO:0006351">
    <property type="term" value="P:DNA-templated transcription"/>
    <property type="evidence" value="ECO:0007669"/>
    <property type="project" value="InterPro"/>
</dbReference>
<dbReference type="EMBL" id="JAKJXP020000092">
    <property type="protein sequence ID" value="KAK7747173.1"/>
    <property type="molecule type" value="Genomic_DNA"/>
</dbReference>
<comment type="caution">
    <text evidence="6">The sequence shown here is derived from an EMBL/GenBank/DDBJ whole genome shotgun (WGS) entry which is preliminary data.</text>
</comment>
<dbReference type="PANTHER" id="PTHR47840:SF1">
    <property type="entry name" value="ZN(II)2CYS6 TRANSCRIPTION FACTOR (EUROFUNG)"/>
    <property type="match status" value="1"/>
</dbReference>
<keyword evidence="3" id="KW-0539">Nucleus</keyword>
<sequence>MGWFVGKIASPQCLLQLPPEGSHPVLIARRLLMLGSLLQGIPPFSIGKLAGLTADYHAIMFRAVHTATRHVTSDDELVGSLDGIECLMIESMYLNNAGNLRRAWITNRRAMVMAQMMGLHRGARSSSVILEPGTWDRIDPDYMWFRLVCTDRYLSLMLGLPQGSLENAFATHAALRSCAAVERMERMESVAAGLIIQRNSAERTDLAATYKIDRMLQEAAALMPPQWWLMAAGDTATASNDAKAFEESIRLMLQFTHRHLLVQLHLPYMMQSSITDTRYDYSKMTAANASRAIVAQFVAFRGTRPATAYCRGIDFIVFIASTTLCIAHIEARRQQQSTGLSKGLTVFQSLQHQRLSDRGLLERTLEIMESETLQSHDVIAQEISSILKPLLAVENNSAGGRLYQTSASLDESPGKQESRYLSSEGGDVDELRIHIPYYGTIKIEYNPTRPAAILEPVQVPTAEEWLRNASTSSGATDSSSLVGLCEPAVSPLNREQRQKEKGKETASAAPRPAGYEISAAQPVNPDWQAVPSYLDSPDPLQQPGSAGWDRSLSSFDVGGGQDDVNGLLVPGLGADVDDWALQGVDLALFSNIT</sequence>
<evidence type="ECO:0000259" key="5">
    <source>
        <dbReference type="SMART" id="SM00906"/>
    </source>
</evidence>
<keyword evidence="1" id="KW-0805">Transcription regulation</keyword>
<protein>
    <recommendedName>
        <fullName evidence="5">Xylanolytic transcriptional activator regulatory domain-containing protein</fullName>
    </recommendedName>
</protein>
<evidence type="ECO:0000256" key="4">
    <source>
        <dbReference type="SAM" id="MobiDB-lite"/>
    </source>
</evidence>
<feature type="compositionally biased region" description="Basic and acidic residues" evidence="4">
    <location>
        <begin position="494"/>
        <end position="504"/>
    </location>
</feature>
<evidence type="ECO:0000256" key="3">
    <source>
        <dbReference type="ARBA" id="ARBA00023242"/>
    </source>
</evidence>
<dbReference type="Proteomes" id="UP001320420">
    <property type="component" value="Unassembled WGS sequence"/>
</dbReference>
<name>A0AAN9UQM7_9PEZI</name>
<dbReference type="SMART" id="SM00906">
    <property type="entry name" value="Fungal_trans"/>
    <property type="match status" value="1"/>
</dbReference>
<feature type="region of interest" description="Disordered" evidence="4">
    <location>
        <begin position="488"/>
        <end position="512"/>
    </location>
</feature>
<organism evidence="6 7">
    <name type="scientific">Diatrype stigma</name>
    <dbReference type="NCBI Taxonomy" id="117547"/>
    <lineage>
        <taxon>Eukaryota</taxon>
        <taxon>Fungi</taxon>
        <taxon>Dikarya</taxon>
        <taxon>Ascomycota</taxon>
        <taxon>Pezizomycotina</taxon>
        <taxon>Sordariomycetes</taxon>
        <taxon>Xylariomycetidae</taxon>
        <taxon>Xylariales</taxon>
        <taxon>Diatrypaceae</taxon>
        <taxon>Diatrype</taxon>
    </lineage>
</organism>
<dbReference type="GO" id="GO:0003677">
    <property type="term" value="F:DNA binding"/>
    <property type="evidence" value="ECO:0007669"/>
    <property type="project" value="InterPro"/>
</dbReference>
<dbReference type="InterPro" id="IPR007219">
    <property type="entry name" value="XnlR_reg_dom"/>
</dbReference>
<dbReference type="CDD" id="cd12148">
    <property type="entry name" value="fungal_TF_MHR"/>
    <property type="match status" value="1"/>
</dbReference>
<dbReference type="PANTHER" id="PTHR47840">
    <property type="entry name" value="ZN(II)2CYS6 TRANSCRIPTION FACTOR (EUROFUNG)-RELATED"/>
    <property type="match status" value="1"/>
</dbReference>
<feature type="domain" description="Xylanolytic transcriptional activator regulatory" evidence="5">
    <location>
        <begin position="103"/>
        <end position="182"/>
    </location>
</feature>
<proteinExistence type="predicted"/>
<feature type="region of interest" description="Disordered" evidence="4">
    <location>
        <begin position="527"/>
        <end position="554"/>
    </location>
</feature>
<reference evidence="6 7" key="1">
    <citation type="submission" date="2024-02" db="EMBL/GenBank/DDBJ databases">
        <title>De novo assembly and annotation of 12 fungi associated with fruit tree decline syndrome in Ontario, Canada.</title>
        <authorList>
            <person name="Sulman M."/>
            <person name="Ellouze W."/>
            <person name="Ilyukhin E."/>
        </authorList>
    </citation>
    <scope>NUCLEOTIDE SEQUENCE [LARGE SCALE GENOMIC DNA]</scope>
    <source>
        <strain evidence="6 7">M11/M66-122</strain>
    </source>
</reference>
<gene>
    <name evidence="6" type="ORF">SLS62_009115</name>
</gene>
<keyword evidence="7" id="KW-1185">Reference proteome</keyword>